<gene>
    <name evidence="4" type="ORF">ROZALSC1DRAFT_29197</name>
</gene>
<feature type="compositionally biased region" description="Polar residues" evidence="1">
    <location>
        <begin position="173"/>
        <end position="189"/>
    </location>
</feature>
<evidence type="ECO:0000256" key="2">
    <source>
        <dbReference type="SAM" id="Phobius"/>
    </source>
</evidence>
<dbReference type="EMBL" id="ML005277">
    <property type="protein sequence ID" value="RKP19174.1"/>
    <property type="molecule type" value="Genomic_DNA"/>
</dbReference>
<evidence type="ECO:0000313" key="5">
    <source>
        <dbReference type="Proteomes" id="UP000281549"/>
    </source>
</evidence>
<dbReference type="AlphaFoldDB" id="A0A4P9YIG1"/>
<keyword evidence="3" id="KW-0732">Signal</keyword>
<evidence type="ECO:0000313" key="4">
    <source>
        <dbReference type="EMBL" id="RKP19174.1"/>
    </source>
</evidence>
<feature type="region of interest" description="Disordered" evidence="1">
    <location>
        <begin position="484"/>
        <end position="659"/>
    </location>
</feature>
<sequence>MFSSQKSKEVLLLLVSTYLTVVHGNEALPSPNINPTYVFENVNLGYAQPSKPLIDRGYSYPYENANNFELTKLDYKNDKENSNLAGDLYNAFTSLIEDPHNVKKTTSAVKSIPEKSIKGPFVPLQQTVEQDYSNTSIHLAAKRGDNFFVSPEAYSNSHFKVVPTDHQNIVPAHNSNNSGEVQNVNQDSSKNNHGDKDSDVTTGLPSLPELGPVPEVLNNAEPALEKAPLNEEPSKERPTAPSLEETKNFVKNLKYENFAVMTSKAINIIRKIASVKDEVVDYYLSLNISAKKEILLKALSNATNTDLTEIWDNFKRKDLKITLAVQTFGVITYLGLVWLQKRTKSKQLLAKTKSKPVKSNVQIQDSLETSLAKGSTVVSKTPIQLIDNENNNGNVNAIREKMIKDEAEVKIVEDQFEKEKRIKLANEKTNEARVISSSVDSKPIEVTRPMEPEDADMQSKVGENDQELHETVTKSAEVLEAPSVQVDENQIGPELKETVSPESAEVLEAPPVQVDENQIGPELKETVSPESAEVLEAQPVQVDENQVDTEIQETVRPESSGVLEAPPVQVDENQADPELQAKESPESSGVLEAPPVQVDENQIDPELQETESHESSGVLEAPPTQVDQNPLPDLTIKPMSAKNTIAIKSPKSEDDEKSKMSIPALVGGIVLGVLGLSVFTSYFVKQRRSRRPRPRFLNI</sequence>
<evidence type="ECO:0000256" key="1">
    <source>
        <dbReference type="SAM" id="MobiDB-lite"/>
    </source>
</evidence>
<keyword evidence="2" id="KW-1133">Transmembrane helix</keyword>
<feature type="region of interest" description="Disordered" evidence="1">
    <location>
        <begin position="168"/>
        <end position="215"/>
    </location>
</feature>
<feature type="compositionally biased region" description="Basic and acidic residues" evidence="1">
    <location>
        <begin position="190"/>
        <end position="199"/>
    </location>
</feature>
<evidence type="ECO:0000256" key="3">
    <source>
        <dbReference type="SAM" id="SignalP"/>
    </source>
</evidence>
<proteinExistence type="predicted"/>
<feature type="compositionally biased region" description="Basic and acidic residues" evidence="1">
    <location>
        <begin position="650"/>
        <end position="659"/>
    </location>
</feature>
<feature type="transmembrane region" description="Helical" evidence="2">
    <location>
        <begin position="660"/>
        <end position="684"/>
    </location>
</feature>
<feature type="chain" id="PRO_5020698050" evidence="3">
    <location>
        <begin position="25"/>
        <end position="699"/>
    </location>
</feature>
<name>A0A4P9YIG1_ROZAC</name>
<dbReference type="Proteomes" id="UP000281549">
    <property type="component" value="Unassembled WGS sequence"/>
</dbReference>
<reference evidence="5" key="1">
    <citation type="journal article" date="2018" name="Nat. Microbiol.">
        <title>Leveraging single-cell genomics to expand the fungal tree of life.</title>
        <authorList>
            <person name="Ahrendt S.R."/>
            <person name="Quandt C.A."/>
            <person name="Ciobanu D."/>
            <person name="Clum A."/>
            <person name="Salamov A."/>
            <person name="Andreopoulos B."/>
            <person name="Cheng J.F."/>
            <person name="Woyke T."/>
            <person name="Pelin A."/>
            <person name="Henrissat B."/>
            <person name="Reynolds N.K."/>
            <person name="Benny G.L."/>
            <person name="Smith M.E."/>
            <person name="James T.Y."/>
            <person name="Grigoriev I.V."/>
        </authorList>
    </citation>
    <scope>NUCLEOTIDE SEQUENCE [LARGE SCALE GENOMIC DNA]</scope>
    <source>
        <strain evidence="5">CSF55</strain>
    </source>
</reference>
<accession>A0A4P9YIG1</accession>
<keyword evidence="2" id="KW-0812">Transmembrane</keyword>
<keyword evidence="2" id="KW-0472">Membrane</keyword>
<organism evidence="4 5">
    <name type="scientific">Rozella allomycis (strain CSF55)</name>
    <dbReference type="NCBI Taxonomy" id="988480"/>
    <lineage>
        <taxon>Eukaryota</taxon>
        <taxon>Fungi</taxon>
        <taxon>Fungi incertae sedis</taxon>
        <taxon>Cryptomycota</taxon>
        <taxon>Cryptomycota incertae sedis</taxon>
        <taxon>Rozella</taxon>
    </lineage>
</organism>
<protein>
    <submittedName>
        <fullName evidence="4">Uncharacterized protein</fullName>
    </submittedName>
</protein>
<feature type="signal peptide" evidence="3">
    <location>
        <begin position="1"/>
        <end position="24"/>
    </location>
</feature>